<dbReference type="PATRIC" id="fig|1514904.3.peg.926"/>
<dbReference type="Proteomes" id="UP000038011">
    <property type="component" value="Unassembled WGS sequence"/>
</dbReference>
<reference evidence="2 3" key="1">
    <citation type="submission" date="2015-01" db="EMBL/GenBank/DDBJ databases">
        <title>Ahrensia donghaiensis sp. nov., a novel dimethylsulphoniopropionate-cleavage bacterium isolated from seawater and emended descriptions of the genus Ahrensia and Ahrensia kielensis.</title>
        <authorList>
            <person name="Liu J."/>
        </authorList>
    </citation>
    <scope>NUCLEOTIDE SEQUENCE [LARGE SCALE GENOMIC DNA]</scope>
    <source>
        <strain evidence="2 3">LZD062</strain>
    </source>
</reference>
<feature type="transmembrane region" description="Helical" evidence="1">
    <location>
        <begin position="76"/>
        <end position="95"/>
    </location>
</feature>
<keyword evidence="1" id="KW-0812">Transmembrane</keyword>
<protein>
    <submittedName>
        <fullName evidence="2">Uncharacterized protein</fullName>
    </submittedName>
</protein>
<evidence type="ECO:0000313" key="2">
    <source>
        <dbReference type="EMBL" id="KPB01054.1"/>
    </source>
</evidence>
<feature type="transmembrane region" description="Helical" evidence="1">
    <location>
        <begin position="9"/>
        <end position="32"/>
    </location>
</feature>
<gene>
    <name evidence="2" type="ORF">SU32_10470</name>
</gene>
<name>A0A0N1J6D9_9HYPH</name>
<dbReference type="RefSeq" id="WP_053999313.1">
    <property type="nucleotide sequence ID" value="NZ_JXMU01000014.1"/>
</dbReference>
<keyword evidence="1" id="KW-0472">Membrane</keyword>
<dbReference type="EMBL" id="JXMU01000014">
    <property type="protein sequence ID" value="KPB01054.1"/>
    <property type="molecule type" value="Genomic_DNA"/>
</dbReference>
<feature type="transmembrane region" description="Helical" evidence="1">
    <location>
        <begin position="38"/>
        <end position="64"/>
    </location>
</feature>
<sequence length="130" mass="14209">MTFSQKVRCVLVSGFVGSLIGTTIYHAIYVGFFAYDFMFWGAFIYLVLCFVPCGLLGGFIMVEWRRRSGSMDMPRAVFSGFLGGLIPAIIMLGLLLPESLLMGTLLISSLGAVTAFILWCSRGLFGLKGL</sequence>
<dbReference type="OrthoDB" id="9922373at2"/>
<comment type="caution">
    <text evidence="2">The sequence shown here is derived from an EMBL/GenBank/DDBJ whole genome shotgun (WGS) entry which is preliminary data.</text>
</comment>
<keyword evidence="3" id="KW-1185">Reference proteome</keyword>
<dbReference type="AlphaFoldDB" id="A0A0N1J6D9"/>
<dbReference type="STRING" id="1514904.SU32_10470"/>
<keyword evidence="1" id="KW-1133">Transmembrane helix</keyword>
<evidence type="ECO:0000313" key="3">
    <source>
        <dbReference type="Proteomes" id="UP000038011"/>
    </source>
</evidence>
<feature type="transmembrane region" description="Helical" evidence="1">
    <location>
        <begin position="101"/>
        <end position="120"/>
    </location>
</feature>
<proteinExistence type="predicted"/>
<evidence type="ECO:0000256" key="1">
    <source>
        <dbReference type="SAM" id="Phobius"/>
    </source>
</evidence>
<organism evidence="2 3">
    <name type="scientific">Ahrensia marina</name>
    <dbReference type="NCBI Taxonomy" id="1514904"/>
    <lineage>
        <taxon>Bacteria</taxon>
        <taxon>Pseudomonadati</taxon>
        <taxon>Pseudomonadota</taxon>
        <taxon>Alphaproteobacteria</taxon>
        <taxon>Hyphomicrobiales</taxon>
        <taxon>Ahrensiaceae</taxon>
        <taxon>Ahrensia</taxon>
    </lineage>
</organism>
<accession>A0A0N1J6D9</accession>